<dbReference type="PANTHER" id="PTHR36978">
    <property type="entry name" value="P-LOOP CONTAINING NUCLEOTIDE TRIPHOSPHATE HYDROLASE"/>
    <property type="match status" value="1"/>
</dbReference>
<sequence length="133" mass="14986">MIATVFSALEWPSWRILRYTEIAGQIVELNMAFQDCSCNRDKGEKAEQAFINHNNYVRKVVPPERLLEFHPADGWGPLCQFLDVPEPETPFPKANDTEQWHAAVEAFWMDCVKRSIIKAGMGAIGMGAVVYAG</sequence>
<gene>
    <name evidence="1" type="ORF">ASPSYDRAFT_51035</name>
</gene>
<proteinExistence type="predicted"/>
<dbReference type="InterPro" id="IPR027417">
    <property type="entry name" value="P-loop_NTPase"/>
</dbReference>
<reference evidence="2" key="1">
    <citation type="journal article" date="2017" name="Genome Biol.">
        <title>Comparative genomics reveals high biological diversity and specific adaptations in the industrially and medically important fungal genus Aspergillus.</title>
        <authorList>
            <person name="de Vries R.P."/>
            <person name="Riley R."/>
            <person name="Wiebenga A."/>
            <person name="Aguilar-Osorio G."/>
            <person name="Amillis S."/>
            <person name="Uchima C.A."/>
            <person name="Anderluh G."/>
            <person name="Asadollahi M."/>
            <person name="Askin M."/>
            <person name="Barry K."/>
            <person name="Battaglia E."/>
            <person name="Bayram O."/>
            <person name="Benocci T."/>
            <person name="Braus-Stromeyer S.A."/>
            <person name="Caldana C."/>
            <person name="Canovas D."/>
            <person name="Cerqueira G.C."/>
            <person name="Chen F."/>
            <person name="Chen W."/>
            <person name="Choi C."/>
            <person name="Clum A."/>
            <person name="Dos Santos R.A."/>
            <person name="Damasio A.R."/>
            <person name="Diallinas G."/>
            <person name="Emri T."/>
            <person name="Fekete E."/>
            <person name="Flipphi M."/>
            <person name="Freyberg S."/>
            <person name="Gallo A."/>
            <person name="Gournas C."/>
            <person name="Habgood R."/>
            <person name="Hainaut M."/>
            <person name="Harispe M.L."/>
            <person name="Henrissat B."/>
            <person name="Hilden K.S."/>
            <person name="Hope R."/>
            <person name="Hossain A."/>
            <person name="Karabika E."/>
            <person name="Karaffa L."/>
            <person name="Karanyi Z."/>
            <person name="Krasevec N."/>
            <person name="Kuo A."/>
            <person name="Kusch H."/>
            <person name="LaButti K."/>
            <person name="Lagendijk E.L."/>
            <person name="Lapidus A."/>
            <person name="Levasseur A."/>
            <person name="Lindquist E."/>
            <person name="Lipzen A."/>
            <person name="Logrieco A.F."/>
            <person name="MacCabe A."/>
            <person name="Maekelae M.R."/>
            <person name="Malavazi I."/>
            <person name="Melin P."/>
            <person name="Meyer V."/>
            <person name="Mielnichuk N."/>
            <person name="Miskei M."/>
            <person name="Molnar A.P."/>
            <person name="Mule G."/>
            <person name="Ngan C.Y."/>
            <person name="Orejas M."/>
            <person name="Orosz E."/>
            <person name="Ouedraogo J.P."/>
            <person name="Overkamp K.M."/>
            <person name="Park H.-S."/>
            <person name="Perrone G."/>
            <person name="Piumi F."/>
            <person name="Punt P.J."/>
            <person name="Ram A.F."/>
            <person name="Ramon A."/>
            <person name="Rauscher S."/>
            <person name="Record E."/>
            <person name="Riano-Pachon D.M."/>
            <person name="Robert V."/>
            <person name="Roehrig J."/>
            <person name="Ruller R."/>
            <person name="Salamov A."/>
            <person name="Salih N.S."/>
            <person name="Samson R.A."/>
            <person name="Sandor E."/>
            <person name="Sanguinetti M."/>
            <person name="Schuetze T."/>
            <person name="Sepcic K."/>
            <person name="Shelest E."/>
            <person name="Sherlock G."/>
            <person name="Sophianopoulou V."/>
            <person name="Squina F.M."/>
            <person name="Sun H."/>
            <person name="Susca A."/>
            <person name="Todd R.B."/>
            <person name="Tsang A."/>
            <person name="Unkles S.E."/>
            <person name="van de Wiele N."/>
            <person name="van Rossen-Uffink D."/>
            <person name="Oliveira J.V."/>
            <person name="Vesth T.C."/>
            <person name="Visser J."/>
            <person name="Yu J.-H."/>
            <person name="Zhou M."/>
            <person name="Andersen M.R."/>
            <person name="Archer D.B."/>
            <person name="Baker S.E."/>
            <person name="Benoit I."/>
            <person name="Brakhage A.A."/>
            <person name="Braus G.H."/>
            <person name="Fischer R."/>
            <person name="Frisvad J.C."/>
            <person name="Goldman G.H."/>
            <person name="Houbraken J."/>
            <person name="Oakley B."/>
            <person name="Pocsi I."/>
            <person name="Scazzocchio C."/>
            <person name="Seiboth B."/>
            <person name="vanKuyk P.A."/>
            <person name="Wortman J."/>
            <person name="Dyer P.S."/>
            <person name="Grigoriev I.V."/>
        </authorList>
    </citation>
    <scope>NUCLEOTIDE SEQUENCE [LARGE SCALE GENOMIC DNA]</scope>
    <source>
        <strain evidence="2">CBS 593.65</strain>
    </source>
</reference>
<organism evidence="1 2">
    <name type="scientific">Aspergillus sydowii CBS 593.65</name>
    <dbReference type="NCBI Taxonomy" id="1036612"/>
    <lineage>
        <taxon>Eukaryota</taxon>
        <taxon>Fungi</taxon>
        <taxon>Dikarya</taxon>
        <taxon>Ascomycota</taxon>
        <taxon>Pezizomycotina</taxon>
        <taxon>Eurotiomycetes</taxon>
        <taxon>Eurotiomycetidae</taxon>
        <taxon>Eurotiales</taxon>
        <taxon>Aspergillaceae</taxon>
        <taxon>Aspergillus</taxon>
        <taxon>Aspergillus subgen. Nidulantes</taxon>
    </lineage>
</organism>
<dbReference type="InterPro" id="IPR040632">
    <property type="entry name" value="Sulfotransfer_4"/>
</dbReference>
<dbReference type="Gene3D" id="3.40.50.300">
    <property type="entry name" value="P-loop containing nucleotide triphosphate hydrolases"/>
    <property type="match status" value="1"/>
</dbReference>
<dbReference type="RefSeq" id="XP_040697345.1">
    <property type="nucleotide sequence ID" value="XM_040848213.1"/>
</dbReference>
<dbReference type="VEuPathDB" id="FungiDB:ASPSYDRAFT_51035"/>
<dbReference type="Proteomes" id="UP000184356">
    <property type="component" value="Unassembled WGS sequence"/>
</dbReference>
<dbReference type="OrthoDB" id="408152at2759"/>
<evidence type="ECO:0000313" key="2">
    <source>
        <dbReference type="Proteomes" id="UP000184356"/>
    </source>
</evidence>
<dbReference type="Pfam" id="PF17784">
    <property type="entry name" value="Sulfotransfer_4"/>
    <property type="match status" value="1"/>
</dbReference>
<accession>A0A1L9T2A0</accession>
<evidence type="ECO:0000313" key="1">
    <source>
        <dbReference type="EMBL" id="OJJ53539.1"/>
    </source>
</evidence>
<name>A0A1L9T2A0_9EURO</name>
<dbReference type="GeneID" id="63764286"/>
<dbReference type="EMBL" id="KV878597">
    <property type="protein sequence ID" value="OJJ53539.1"/>
    <property type="molecule type" value="Genomic_DNA"/>
</dbReference>
<dbReference type="PANTHER" id="PTHR36978:SF4">
    <property type="entry name" value="P-LOOP CONTAINING NUCLEOSIDE TRIPHOSPHATE HYDROLASE PROTEIN"/>
    <property type="match status" value="1"/>
</dbReference>
<dbReference type="STRING" id="1036612.A0A1L9T2A0"/>
<dbReference type="AlphaFoldDB" id="A0A1L9T2A0"/>
<keyword evidence="2" id="KW-1185">Reference proteome</keyword>
<protein>
    <submittedName>
        <fullName evidence="1">Uncharacterized protein</fullName>
    </submittedName>
</protein>